<proteinExistence type="predicted"/>
<dbReference type="VEuPathDB" id="VectorBase:MDOMA2_006562"/>
<evidence type="ECO:0000313" key="1">
    <source>
        <dbReference type="EnsemblMetazoa" id="MDOA012749-PA"/>
    </source>
</evidence>
<dbReference type="AlphaFoldDB" id="A0A1I8N8S4"/>
<gene>
    <name evidence="1" type="primary">101898178</name>
</gene>
<dbReference type="VEuPathDB" id="VectorBase:MDOA012749"/>
<sequence length="160" mass="18360">MVSLSTEQFKELLEAVNKQSEKWGSFSGYRSRFNGERNPVKVEEFISAVTPYKTVESISDANAVNGMPMLLEGEAVELWHGVKSKATTFADIEMRLRDAFSPPKPTWRIYAKINESKQQKNEPTDAFMYKERSFFSQLDKITDEADQIYMVCLVRLISTL</sequence>
<accession>A0A1I8N8S4</accession>
<name>A0A1I8N8S4_MUSDO</name>
<protein>
    <submittedName>
        <fullName evidence="1">Uncharacterized protein</fullName>
    </submittedName>
</protein>
<organism evidence="1">
    <name type="scientific">Musca domestica</name>
    <name type="common">House fly</name>
    <dbReference type="NCBI Taxonomy" id="7370"/>
    <lineage>
        <taxon>Eukaryota</taxon>
        <taxon>Metazoa</taxon>
        <taxon>Ecdysozoa</taxon>
        <taxon>Arthropoda</taxon>
        <taxon>Hexapoda</taxon>
        <taxon>Insecta</taxon>
        <taxon>Pterygota</taxon>
        <taxon>Neoptera</taxon>
        <taxon>Endopterygota</taxon>
        <taxon>Diptera</taxon>
        <taxon>Brachycera</taxon>
        <taxon>Muscomorpha</taxon>
        <taxon>Muscoidea</taxon>
        <taxon>Muscidae</taxon>
        <taxon>Musca</taxon>
    </lineage>
</organism>
<reference evidence="1" key="1">
    <citation type="submission" date="2020-05" db="UniProtKB">
        <authorList>
            <consortium name="EnsemblMetazoa"/>
        </authorList>
    </citation>
    <scope>IDENTIFICATION</scope>
    <source>
        <strain evidence="1">Aabys</strain>
    </source>
</reference>
<dbReference type="EnsemblMetazoa" id="MDOA012749-RA">
    <property type="protein sequence ID" value="MDOA012749-PA"/>
    <property type="gene ID" value="MDOA012749"/>
</dbReference>